<dbReference type="RefSeq" id="WP_182163148.1">
    <property type="nucleotide sequence ID" value="NZ_JACFXV010000043.1"/>
</dbReference>
<evidence type="ECO:0000256" key="3">
    <source>
        <dbReference type="ARBA" id="ARBA00022723"/>
    </source>
</evidence>
<evidence type="ECO:0000256" key="4">
    <source>
        <dbReference type="ARBA" id="ARBA00022741"/>
    </source>
</evidence>
<evidence type="ECO:0000259" key="9">
    <source>
        <dbReference type="Pfam" id="PF12804"/>
    </source>
</evidence>
<evidence type="ECO:0000256" key="6">
    <source>
        <dbReference type="ARBA" id="ARBA00023134"/>
    </source>
</evidence>
<feature type="binding site" evidence="8">
    <location>
        <position position="104"/>
    </location>
    <ligand>
        <name>GTP</name>
        <dbReference type="ChEBI" id="CHEBI:37565"/>
    </ligand>
</feature>
<comment type="similarity">
    <text evidence="8">Belongs to the MobA family.</text>
</comment>
<comment type="subunit">
    <text evidence="8">Monomer.</text>
</comment>
<comment type="cofactor">
    <cofactor evidence="8">
        <name>Mg(2+)</name>
        <dbReference type="ChEBI" id="CHEBI:18420"/>
    </cofactor>
</comment>
<dbReference type="GO" id="GO:0005525">
    <property type="term" value="F:GTP binding"/>
    <property type="evidence" value="ECO:0007669"/>
    <property type="project" value="UniProtKB-UniRule"/>
</dbReference>
<comment type="function">
    <text evidence="8">Transfers a GMP moiety from GTP to Mo-molybdopterin (Mo-MPT) cofactor (Moco or molybdenum cofactor) to form Mo-molybdopterin guanine dinucleotide (Mo-MGD) cofactor.</text>
</comment>
<protein>
    <recommendedName>
        <fullName evidence="8">Molybdenum cofactor guanylyltransferase</fullName>
        <shortName evidence="8">MoCo guanylyltransferase</shortName>
        <ecNumber evidence="8">2.7.7.77</ecNumber>
    </recommendedName>
    <alternativeName>
        <fullName evidence="8">GTP:molybdopterin guanylyltransferase</fullName>
    </alternativeName>
    <alternativeName>
        <fullName evidence="8">Mo-MPT guanylyltransferase</fullName>
    </alternativeName>
    <alternativeName>
        <fullName evidence="8">Molybdopterin guanylyltransferase</fullName>
    </alternativeName>
    <alternativeName>
        <fullName evidence="8">Molybdopterin-guanine dinucleotide synthase</fullName>
        <shortName evidence="8">MGD synthase</shortName>
    </alternativeName>
</protein>
<accession>A0A839AC91</accession>
<dbReference type="AlphaFoldDB" id="A0A839AC91"/>
<proteinExistence type="inferred from homology"/>
<dbReference type="CDD" id="cd02503">
    <property type="entry name" value="MobA"/>
    <property type="match status" value="1"/>
</dbReference>
<dbReference type="GO" id="GO:0046872">
    <property type="term" value="F:metal ion binding"/>
    <property type="evidence" value="ECO:0007669"/>
    <property type="project" value="UniProtKB-KW"/>
</dbReference>
<dbReference type="InterPro" id="IPR013482">
    <property type="entry name" value="Molybde_CF_guanTrfase"/>
</dbReference>
<comment type="catalytic activity">
    <reaction evidence="8">
        <text>Mo-molybdopterin + GTP + H(+) = Mo-molybdopterin guanine dinucleotide + diphosphate</text>
        <dbReference type="Rhea" id="RHEA:34243"/>
        <dbReference type="ChEBI" id="CHEBI:15378"/>
        <dbReference type="ChEBI" id="CHEBI:33019"/>
        <dbReference type="ChEBI" id="CHEBI:37565"/>
        <dbReference type="ChEBI" id="CHEBI:71302"/>
        <dbReference type="ChEBI" id="CHEBI:71310"/>
        <dbReference type="EC" id="2.7.7.77"/>
    </reaction>
</comment>
<feature type="binding site" evidence="8">
    <location>
        <position position="23"/>
    </location>
    <ligand>
        <name>GTP</name>
        <dbReference type="ChEBI" id="CHEBI:37565"/>
    </ligand>
</feature>
<comment type="subcellular location">
    <subcellularLocation>
        <location evidence="8">Cytoplasm</location>
    </subcellularLocation>
</comment>
<comment type="caution">
    <text evidence="10">The sequence shown here is derived from an EMBL/GenBank/DDBJ whole genome shotgun (WGS) entry which is preliminary data.</text>
</comment>
<evidence type="ECO:0000313" key="11">
    <source>
        <dbReference type="Proteomes" id="UP000541109"/>
    </source>
</evidence>
<sequence>MRKDVIGCILAGGLARRMGGGDKPLRDLAGKPVLAHVIKRLSPQVGAIVLNANGDPARFDDFSLPVIADPIGGFAGPLAGVLAGLLWARDNHPEAHFVATVAGDTPFFPQGLVARLREAAKSGGEIVLARSNEGLHPVFGLWPVTTAGDLERFLQDGETRKVLAFVDRHPHRSVLFDTYPGRRGAEGIDPFFNINTAEQLAEATTLARELDA</sequence>
<evidence type="ECO:0000256" key="5">
    <source>
        <dbReference type="ARBA" id="ARBA00022842"/>
    </source>
</evidence>
<keyword evidence="10" id="KW-0548">Nucleotidyltransferase</keyword>
<organism evidence="10 11">
    <name type="scientific">Stappia albiluteola</name>
    <dbReference type="NCBI Taxonomy" id="2758565"/>
    <lineage>
        <taxon>Bacteria</taxon>
        <taxon>Pseudomonadati</taxon>
        <taxon>Pseudomonadota</taxon>
        <taxon>Alphaproteobacteria</taxon>
        <taxon>Hyphomicrobiales</taxon>
        <taxon>Stappiaceae</taxon>
        <taxon>Stappia</taxon>
    </lineage>
</organism>
<dbReference type="HAMAP" id="MF_00316">
    <property type="entry name" value="MobA"/>
    <property type="match status" value="1"/>
</dbReference>
<dbReference type="Pfam" id="PF12804">
    <property type="entry name" value="NTP_transf_3"/>
    <property type="match status" value="1"/>
</dbReference>
<keyword evidence="3 8" id="KW-0479">Metal-binding</keyword>
<reference evidence="10 11" key="1">
    <citation type="submission" date="2020-07" db="EMBL/GenBank/DDBJ databases">
        <title>Stappia sp., F7233, whole genome shotgun sequencing project.</title>
        <authorList>
            <person name="Jiang S."/>
            <person name="Liu Z.W."/>
            <person name="Du Z.J."/>
        </authorList>
    </citation>
    <scope>NUCLEOTIDE SEQUENCE [LARGE SCALE GENOMIC DNA]</scope>
    <source>
        <strain evidence="10 11">F7233</strain>
    </source>
</reference>
<dbReference type="Gene3D" id="3.90.550.10">
    <property type="entry name" value="Spore Coat Polysaccharide Biosynthesis Protein SpsA, Chain A"/>
    <property type="match status" value="1"/>
</dbReference>
<dbReference type="GO" id="GO:0005737">
    <property type="term" value="C:cytoplasm"/>
    <property type="evidence" value="ECO:0007669"/>
    <property type="project" value="UniProtKB-SubCell"/>
</dbReference>
<dbReference type="InterPro" id="IPR029044">
    <property type="entry name" value="Nucleotide-diphossugar_trans"/>
</dbReference>
<keyword evidence="6 8" id="KW-0342">GTP-binding</keyword>
<evidence type="ECO:0000256" key="2">
    <source>
        <dbReference type="ARBA" id="ARBA00022679"/>
    </source>
</evidence>
<evidence type="ECO:0000256" key="8">
    <source>
        <dbReference type="HAMAP-Rule" id="MF_00316"/>
    </source>
</evidence>
<gene>
    <name evidence="8 10" type="primary">mobA</name>
    <name evidence="10" type="ORF">H2509_05635</name>
</gene>
<dbReference type="EMBL" id="JACFXV010000043">
    <property type="protein sequence ID" value="MBA5776604.1"/>
    <property type="molecule type" value="Genomic_DNA"/>
</dbReference>
<dbReference type="PANTHER" id="PTHR19136:SF81">
    <property type="entry name" value="MOLYBDENUM COFACTOR GUANYLYLTRANSFERASE"/>
    <property type="match status" value="1"/>
</dbReference>
<evidence type="ECO:0000313" key="10">
    <source>
        <dbReference type="EMBL" id="MBA5776604.1"/>
    </source>
</evidence>
<keyword evidence="5 8" id="KW-0460">Magnesium</keyword>
<feature type="binding site" evidence="8">
    <location>
        <position position="51"/>
    </location>
    <ligand>
        <name>GTP</name>
        <dbReference type="ChEBI" id="CHEBI:37565"/>
    </ligand>
</feature>
<keyword evidence="4 8" id="KW-0547">Nucleotide-binding</keyword>
<dbReference type="GO" id="GO:1902758">
    <property type="term" value="P:bis(molybdopterin guanine dinucleotide)molybdenum biosynthetic process"/>
    <property type="evidence" value="ECO:0007669"/>
    <property type="project" value="TreeGrafter"/>
</dbReference>
<dbReference type="GO" id="GO:0061603">
    <property type="term" value="F:molybdenum cofactor guanylyltransferase activity"/>
    <property type="evidence" value="ECO:0007669"/>
    <property type="project" value="UniProtKB-EC"/>
</dbReference>
<dbReference type="InterPro" id="IPR025877">
    <property type="entry name" value="MobA-like_NTP_Trfase"/>
</dbReference>
<evidence type="ECO:0000256" key="7">
    <source>
        <dbReference type="ARBA" id="ARBA00023150"/>
    </source>
</evidence>
<keyword evidence="11" id="KW-1185">Reference proteome</keyword>
<evidence type="ECO:0000256" key="1">
    <source>
        <dbReference type="ARBA" id="ARBA00022490"/>
    </source>
</evidence>
<feature type="binding site" evidence="8">
    <location>
        <begin position="10"/>
        <end position="12"/>
    </location>
    <ligand>
        <name>GTP</name>
        <dbReference type="ChEBI" id="CHEBI:37565"/>
    </ligand>
</feature>
<dbReference type="EC" id="2.7.7.77" evidence="8"/>
<dbReference type="PANTHER" id="PTHR19136">
    <property type="entry name" value="MOLYBDENUM COFACTOR GUANYLYLTRANSFERASE"/>
    <property type="match status" value="1"/>
</dbReference>
<feature type="binding site" evidence="8">
    <location>
        <position position="104"/>
    </location>
    <ligand>
        <name>Mg(2+)</name>
        <dbReference type="ChEBI" id="CHEBI:18420"/>
    </ligand>
</feature>
<dbReference type="Proteomes" id="UP000541109">
    <property type="component" value="Unassembled WGS sequence"/>
</dbReference>
<comment type="domain">
    <text evidence="8">The N-terminal domain determines nucleotide recognition and specific binding, while the C-terminal domain determines the specific binding to the target protein.</text>
</comment>
<dbReference type="NCBIfam" id="TIGR02665">
    <property type="entry name" value="molyb_mobA"/>
    <property type="match status" value="1"/>
</dbReference>
<feature type="binding site" evidence="8">
    <location>
        <position position="69"/>
    </location>
    <ligand>
        <name>GTP</name>
        <dbReference type="ChEBI" id="CHEBI:37565"/>
    </ligand>
</feature>
<name>A0A839AC91_9HYPH</name>
<feature type="domain" description="MobA-like NTP transferase" evidence="9">
    <location>
        <begin position="7"/>
        <end position="164"/>
    </location>
</feature>
<keyword evidence="1 8" id="KW-0963">Cytoplasm</keyword>
<keyword evidence="7 8" id="KW-0501">Molybdenum cofactor biosynthesis</keyword>
<dbReference type="SUPFAM" id="SSF53448">
    <property type="entry name" value="Nucleotide-diphospho-sugar transferases"/>
    <property type="match status" value="1"/>
</dbReference>
<keyword evidence="2 8" id="KW-0808">Transferase</keyword>